<dbReference type="OrthoDB" id="1935355at2"/>
<reference evidence="3 4" key="1">
    <citation type="submission" date="2011-08" db="EMBL/GenBank/DDBJ databases">
        <title>The Genome Sequence of Johnsonella ignava ATCC 51276.</title>
        <authorList>
            <consortium name="The Broad Institute Genome Sequencing Platform"/>
            <person name="Earl A."/>
            <person name="Ward D."/>
            <person name="Feldgarden M."/>
            <person name="Gevers D."/>
            <person name="Izard J."/>
            <person name="Blanton J.M."/>
            <person name="Baranova O.V."/>
            <person name="Dewhirst F.E."/>
            <person name="Young S.K."/>
            <person name="Zeng Q."/>
            <person name="Gargeya S."/>
            <person name="Fitzgerald M."/>
            <person name="Haas B."/>
            <person name="Abouelleil A."/>
            <person name="Alvarado L."/>
            <person name="Arachchi H.M."/>
            <person name="Berlin A."/>
            <person name="Brown A."/>
            <person name="Chapman S.B."/>
            <person name="Chen Z."/>
            <person name="Dunbar C."/>
            <person name="Freedman E."/>
            <person name="Gearin G."/>
            <person name="Gellesch M."/>
            <person name="Goldberg J."/>
            <person name="Griggs A."/>
            <person name="Gujja S."/>
            <person name="Heiman D."/>
            <person name="Howarth C."/>
            <person name="Larson L."/>
            <person name="Lui A."/>
            <person name="MacDonald P.J.P."/>
            <person name="Montmayeur A."/>
            <person name="Murphy C."/>
            <person name="Neiman D."/>
            <person name="Pearson M."/>
            <person name="Priest M."/>
            <person name="Roberts A."/>
            <person name="Saif S."/>
            <person name="Shea T."/>
            <person name="Shenoy N."/>
            <person name="Sisk P."/>
            <person name="Stolte C."/>
            <person name="Sykes S."/>
            <person name="Wortman J."/>
            <person name="Nusbaum C."/>
            <person name="Birren B."/>
        </authorList>
    </citation>
    <scope>NUCLEOTIDE SEQUENCE [LARGE SCALE GENOMIC DNA]</scope>
    <source>
        <strain evidence="3 4">ATCC 51276</strain>
    </source>
</reference>
<evidence type="ECO:0000313" key="4">
    <source>
        <dbReference type="Proteomes" id="UP000003011"/>
    </source>
</evidence>
<sequence length="364" mass="42134">MPQPISDYKLFFADARRAVEELDVLTSEEKRLVKEEAGLSADIKHEQKVCSDTIASNIKEGRNDICKKYDDIIKKHRVDLKRVRAAREKAKNQGIKERINEETIDLRTENRNLKIMIRDMFASNKVPAFCNTDLYYTMYFPNKPADYLSILTAAIICLVAIPAFIYYMLEDKKIENLIIIILADIIIFGGSYLIIANMTMIKNLSILKDGEILRKSIDDNIKKIRVISKSIVNDKDEKNYDLASFDDEIAHLEQAIEEAENVRQEALNAFDTVRQDIITDEINAQFQPEIDRLSKLFKATSDELRHVRTRLDEKNAYVEDNFGIYLGEEFLDVEKIDILSDIMDRAIVTNLDEAIEEYRNQMDE</sequence>
<dbReference type="Proteomes" id="UP000003011">
    <property type="component" value="Unassembled WGS sequence"/>
</dbReference>
<evidence type="ECO:0000256" key="2">
    <source>
        <dbReference type="SAM" id="Phobius"/>
    </source>
</evidence>
<keyword evidence="1" id="KW-0175">Coiled coil</keyword>
<evidence type="ECO:0000313" key="3">
    <source>
        <dbReference type="EMBL" id="EHI55643.1"/>
    </source>
</evidence>
<dbReference type="AlphaFoldDB" id="G5GIG8"/>
<comment type="caution">
    <text evidence="3">The sequence shown here is derived from an EMBL/GenBank/DDBJ whole genome shotgun (WGS) entry which is preliminary data.</text>
</comment>
<dbReference type="HOGENOM" id="CLU_063633_0_0_9"/>
<gene>
    <name evidence="3" type="ORF">HMPREF9333_01358</name>
</gene>
<name>G5GIG8_9FIRM</name>
<feature type="coiled-coil region" evidence="1">
    <location>
        <begin position="242"/>
        <end position="276"/>
    </location>
</feature>
<proteinExistence type="predicted"/>
<keyword evidence="2" id="KW-0812">Transmembrane</keyword>
<organism evidence="3 4">
    <name type="scientific">Johnsonella ignava ATCC 51276</name>
    <dbReference type="NCBI Taxonomy" id="679200"/>
    <lineage>
        <taxon>Bacteria</taxon>
        <taxon>Bacillati</taxon>
        <taxon>Bacillota</taxon>
        <taxon>Clostridia</taxon>
        <taxon>Lachnospirales</taxon>
        <taxon>Lachnospiraceae</taxon>
        <taxon>Johnsonella</taxon>
    </lineage>
</organism>
<keyword evidence="2" id="KW-1133">Transmembrane helix</keyword>
<feature type="transmembrane region" description="Helical" evidence="2">
    <location>
        <begin position="147"/>
        <end position="168"/>
    </location>
</feature>
<keyword evidence="4" id="KW-1185">Reference proteome</keyword>
<dbReference type="EMBL" id="ACZL01000021">
    <property type="protein sequence ID" value="EHI55643.1"/>
    <property type="molecule type" value="Genomic_DNA"/>
</dbReference>
<dbReference type="STRING" id="679200.HMPREF9333_01358"/>
<keyword evidence="2" id="KW-0472">Membrane</keyword>
<protein>
    <submittedName>
        <fullName evidence="3">Uncharacterized protein</fullName>
    </submittedName>
</protein>
<feature type="transmembrane region" description="Helical" evidence="2">
    <location>
        <begin position="174"/>
        <end position="195"/>
    </location>
</feature>
<accession>G5GIG8</accession>
<dbReference type="RefSeq" id="WP_005540948.1">
    <property type="nucleotide sequence ID" value="NZ_JH378832.1"/>
</dbReference>
<dbReference type="PATRIC" id="fig|679200.3.peg.1443"/>
<dbReference type="eggNOG" id="ENOG502ZDMT">
    <property type="taxonomic scope" value="Bacteria"/>
</dbReference>
<evidence type="ECO:0000256" key="1">
    <source>
        <dbReference type="SAM" id="Coils"/>
    </source>
</evidence>